<organism evidence="1 2">
    <name type="scientific">Microtetraspora fusca</name>
    <dbReference type="NCBI Taxonomy" id="1997"/>
    <lineage>
        <taxon>Bacteria</taxon>
        <taxon>Bacillati</taxon>
        <taxon>Actinomycetota</taxon>
        <taxon>Actinomycetes</taxon>
        <taxon>Streptosporangiales</taxon>
        <taxon>Streptosporangiaceae</taxon>
        <taxon>Microtetraspora</taxon>
    </lineage>
</organism>
<dbReference type="EMBL" id="JBIAXI010000004">
    <property type="protein sequence ID" value="MFF4772685.1"/>
    <property type="molecule type" value="Genomic_DNA"/>
</dbReference>
<sequence>MNVLMPGPYPPGIRVAEVLELRAPGLPVPAFRLSAQAAAGKAEIDHY</sequence>
<dbReference type="RefSeq" id="WP_157545290.1">
    <property type="nucleotide sequence ID" value="NZ_BBYK01000045.1"/>
</dbReference>
<name>A0ABW6V038_MICFU</name>
<protein>
    <submittedName>
        <fullName evidence="1">Uncharacterized protein</fullName>
    </submittedName>
</protein>
<evidence type="ECO:0000313" key="2">
    <source>
        <dbReference type="Proteomes" id="UP001602119"/>
    </source>
</evidence>
<accession>A0ABW6V038</accession>
<reference evidence="1 2" key="1">
    <citation type="submission" date="2024-10" db="EMBL/GenBank/DDBJ databases">
        <title>The Natural Products Discovery Center: Release of the First 8490 Sequenced Strains for Exploring Actinobacteria Biosynthetic Diversity.</title>
        <authorList>
            <person name="Kalkreuter E."/>
            <person name="Kautsar S.A."/>
            <person name="Yang D."/>
            <person name="Bader C.D."/>
            <person name="Teijaro C.N."/>
            <person name="Fluegel L."/>
            <person name="Davis C.M."/>
            <person name="Simpson J.R."/>
            <person name="Lauterbach L."/>
            <person name="Steele A.D."/>
            <person name="Gui C."/>
            <person name="Meng S."/>
            <person name="Li G."/>
            <person name="Viehrig K."/>
            <person name="Ye F."/>
            <person name="Su P."/>
            <person name="Kiefer A.F."/>
            <person name="Nichols A."/>
            <person name="Cepeda A.J."/>
            <person name="Yan W."/>
            <person name="Fan B."/>
            <person name="Jiang Y."/>
            <person name="Adhikari A."/>
            <person name="Zheng C.-J."/>
            <person name="Schuster L."/>
            <person name="Cowan T.M."/>
            <person name="Smanski M.J."/>
            <person name="Chevrette M.G."/>
            <person name="De Carvalho L.P.S."/>
            <person name="Shen B."/>
        </authorList>
    </citation>
    <scope>NUCLEOTIDE SEQUENCE [LARGE SCALE GENOMIC DNA]</scope>
    <source>
        <strain evidence="1 2">NPDC001281</strain>
    </source>
</reference>
<keyword evidence="2" id="KW-1185">Reference proteome</keyword>
<evidence type="ECO:0000313" key="1">
    <source>
        <dbReference type="EMBL" id="MFF4772685.1"/>
    </source>
</evidence>
<proteinExistence type="predicted"/>
<comment type="caution">
    <text evidence="1">The sequence shown here is derived from an EMBL/GenBank/DDBJ whole genome shotgun (WGS) entry which is preliminary data.</text>
</comment>
<dbReference type="Proteomes" id="UP001602119">
    <property type="component" value="Unassembled WGS sequence"/>
</dbReference>
<gene>
    <name evidence="1" type="ORF">ACFY05_07480</name>
</gene>